<dbReference type="EMBL" id="UYYG01000006">
    <property type="protein sequence ID" value="VDN50692.1"/>
    <property type="molecule type" value="Genomic_DNA"/>
</dbReference>
<reference evidence="9" key="1">
    <citation type="submission" date="2017-02" db="UniProtKB">
        <authorList>
            <consortium name="WormBaseParasite"/>
        </authorList>
    </citation>
    <scope>IDENTIFICATION</scope>
</reference>
<evidence type="ECO:0000313" key="6">
    <source>
        <dbReference type="EMBL" id="VDN50692.1"/>
    </source>
</evidence>
<dbReference type="InterPro" id="IPR036412">
    <property type="entry name" value="HAD-like_sf"/>
</dbReference>
<comment type="similarity">
    <text evidence="2">Belongs to the HAD-like hydrolase superfamily.</text>
</comment>
<dbReference type="Gene3D" id="3.40.50.1000">
    <property type="entry name" value="HAD superfamily/HAD-like"/>
    <property type="match status" value="2"/>
</dbReference>
<evidence type="ECO:0000313" key="9">
    <source>
        <dbReference type="WBParaSite" id="DME_0000562001-mRNA-1"/>
    </source>
</evidence>
<organism evidence="7 9">
    <name type="scientific">Dracunculus medinensis</name>
    <name type="common">Guinea worm</name>
    <dbReference type="NCBI Taxonomy" id="318479"/>
    <lineage>
        <taxon>Eukaryota</taxon>
        <taxon>Metazoa</taxon>
        <taxon>Ecdysozoa</taxon>
        <taxon>Nematoda</taxon>
        <taxon>Chromadorea</taxon>
        <taxon>Rhabditida</taxon>
        <taxon>Spirurina</taxon>
        <taxon>Dracunculoidea</taxon>
        <taxon>Dracunculidae</taxon>
        <taxon>Dracunculus</taxon>
    </lineage>
</organism>
<dbReference type="WBParaSite" id="DME_0000562001-mRNA-1">
    <property type="protein sequence ID" value="DME_0000562001-mRNA-1"/>
    <property type="gene ID" value="DME_0000562001"/>
</dbReference>
<dbReference type="Proteomes" id="UP000274756">
    <property type="component" value="Unassembled WGS sequence"/>
</dbReference>
<keyword evidence="3" id="KW-0479">Metal-binding</keyword>
<keyword evidence="8" id="KW-1185">Reference proteome</keyword>
<name>A0A0N4UE39_DRAME</name>
<evidence type="ECO:0000256" key="2">
    <source>
        <dbReference type="ARBA" id="ARBA00007958"/>
    </source>
</evidence>
<dbReference type="OrthoDB" id="426235at2759"/>
<keyword evidence="4" id="KW-0460">Magnesium</keyword>
<evidence type="ECO:0000256" key="1">
    <source>
        <dbReference type="ARBA" id="ARBA00001946"/>
    </source>
</evidence>
<evidence type="ECO:0000313" key="8">
    <source>
        <dbReference type="Proteomes" id="UP000274756"/>
    </source>
</evidence>
<gene>
    <name evidence="6" type="ORF">DME_LOCUS665</name>
</gene>
<sequence length="262" mass="29130">MRSIAVLIDLSGTLFIDDYIIPRSIEALLRLSANPIYRVKFVTNTTKESSSHLYEKLKKFGFDVSHSQIFSSLSAARQLIIKNSLRPMLILEEDARNDFSDIDTNNPNSVVIGLAPSLFNFKTLNKAFNLVLDGAELIAIHKGRYYRRKDGLSLGPGPFVEALEYATGVKATVVGKPESVFFRSAIESFGEEITQAVMIGDDVRDDVLGAVNAGMLGILVKTGKYRQGKFFHRDELLIEESSRNCVDCFADAVELVEKGNIW</sequence>
<dbReference type="InterPro" id="IPR006357">
    <property type="entry name" value="HAD-SF_hydro_IIA"/>
</dbReference>
<dbReference type="Proteomes" id="UP000038040">
    <property type="component" value="Unplaced"/>
</dbReference>
<dbReference type="GO" id="GO:0016791">
    <property type="term" value="F:phosphatase activity"/>
    <property type="evidence" value="ECO:0007669"/>
    <property type="project" value="InterPro"/>
</dbReference>
<evidence type="ECO:0000313" key="7">
    <source>
        <dbReference type="Proteomes" id="UP000038040"/>
    </source>
</evidence>
<dbReference type="SUPFAM" id="SSF56784">
    <property type="entry name" value="HAD-like"/>
    <property type="match status" value="1"/>
</dbReference>
<dbReference type="GO" id="GO:0005737">
    <property type="term" value="C:cytoplasm"/>
    <property type="evidence" value="ECO:0007669"/>
    <property type="project" value="TreeGrafter"/>
</dbReference>
<dbReference type="CDD" id="cd07509">
    <property type="entry name" value="HAD_PPase"/>
    <property type="match status" value="1"/>
</dbReference>
<dbReference type="GO" id="GO:0046872">
    <property type="term" value="F:metal ion binding"/>
    <property type="evidence" value="ECO:0007669"/>
    <property type="project" value="UniProtKB-KW"/>
</dbReference>
<dbReference type="Pfam" id="PF13344">
    <property type="entry name" value="Hydrolase_6"/>
    <property type="match status" value="1"/>
</dbReference>
<dbReference type="NCBIfam" id="TIGR01460">
    <property type="entry name" value="HAD-SF-IIA"/>
    <property type="match status" value="1"/>
</dbReference>
<dbReference type="PANTHER" id="PTHR19288:SF46">
    <property type="entry name" value="HALOACID DEHALOGENASE-LIKE HYDROLASE DOMAIN-CONTAINING PROTEIN 2"/>
    <property type="match status" value="1"/>
</dbReference>
<evidence type="ECO:0000256" key="3">
    <source>
        <dbReference type="ARBA" id="ARBA00022723"/>
    </source>
</evidence>
<dbReference type="AlphaFoldDB" id="A0A0N4UE39"/>
<dbReference type="Pfam" id="PF13242">
    <property type="entry name" value="Hydrolase_like"/>
    <property type="match status" value="1"/>
</dbReference>
<reference evidence="6 8" key="2">
    <citation type="submission" date="2018-11" db="EMBL/GenBank/DDBJ databases">
        <authorList>
            <consortium name="Pathogen Informatics"/>
        </authorList>
    </citation>
    <scope>NUCLEOTIDE SEQUENCE [LARGE SCALE GENOMIC DNA]</scope>
</reference>
<evidence type="ECO:0000256" key="4">
    <source>
        <dbReference type="ARBA" id="ARBA00022842"/>
    </source>
</evidence>
<dbReference type="InterPro" id="IPR006355">
    <property type="entry name" value="LHPP/HDHD2"/>
</dbReference>
<accession>A0A0N4UE39</accession>
<dbReference type="FunFam" id="3.40.50.1000:FF:000060">
    <property type="entry name" value="Haloacid dehalogenase-like hydrolase domain-containing protein 2"/>
    <property type="match status" value="1"/>
</dbReference>
<dbReference type="PANTHER" id="PTHR19288">
    <property type="entry name" value="4-NITROPHENYLPHOSPHATASE-RELATED"/>
    <property type="match status" value="1"/>
</dbReference>
<dbReference type="STRING" id="318479.A0A0N4UE39"/>
<proteinExistence type="inferred from homology"/>
<dbReference type="InterPro" id="IPR023214">
    <property type="entry name" value="HAD_sf"/>
</dbReference>
<dbReference type="NCBIfam" id="TIGR01458">
    <property type="entry name" value="HAD-SF-IIA-hyp3"/>
    <property type="match status" value="1"/>
</dbReference>
<protein>
    <recommendedName>
        <fullName evidence="5">Haloacid dehalogenase-like hydrolase domain-containing protein 2</fullName>
    </recommendedName>
</protein>
<comment type="cofactor">
    <cofactor evidence="1">
        <name>Mg(2+)</name>
        <dbReference type="ChEBI" id="CHEBI:18420"/>
    </cofactor>
</comment>
<evidence type="ECO:0000256" key="5">
    <source>
        <dbReference type="ARBA" id="ARBA00039666"/>
    </source>
</evidence>